<name>A0A6A6ADW7_9PLEO</name>
<dbReference type="Gene3D" id="3.30.710.10">
    <property type="entry name" value="Potassium Channel Kv1.1, Chain A"/>
    <property type="match status" value="1"/>
</dbReference>
<dbReference type="InterPro" id="IPR011333">
    <property type="entry name" value="SKP1/BTB/POZ_sf"/>
</dbReference>
<dbReference type="GeneID" id="54411911"/>
<dbReference type="PANTHER" id="PTHR47843">
    <property type="entry name" value="BTB DOMAIN-CONTAINING PROTEIN-RELATED"/>
    <property type="match status" value="1"/>
</dbReference>
<keyword evidence="3" id="KW-1185">Reference proteome</keyword>
<dbReference type="RefSeq" id="XP_033524489.1">
    <property type="nucleotide sequence ID" value="XM_033671479.1"/>
</dbReference>
<evidence type="ECO:0000313" key="2">
    <source>
        <dbReference type="EMBL" id="KAF2130102.1"/>
    </source>
</evidence>
<dbReference type="OrthoDB" id="1022638at2759"/>
<reference evidence="2" key="1">
    <citation type="journal article" date="2020" name="Stud. Mycol.">
        <title>101 Dothideomycetes genomes: a test case for predicting lifestyles and emergence of pathogens.</title>
        <authorList>
            <person name="Haridas S."/>
            <person name="Albert R."/>
            <person name="Binder M."/>
            <person name="Bloem J."/>
            <person name="Labutti K."/>
            <person name="Salamov A."/>
            <person name="Andreopoulos B."/>
            <person name="Baker S."/>
            <person name="Barry K."/>
            <person name="Bills G."/>
            <person name="Bluhm B."/>
            <person name="Cannon C."/>
            <person name="Castanera R."/>
            <person name="Culley D."/>
            <person name="Daum C."/>
            <person name="Ezra D."/>
            <person name="Gonzalez J."/>
            <person name="Henrissat B."/>
            <person name="Kuo A."/>
            <person name="Liang C."/>
            <person name="Lipzen A."/>
            <person name="Lutzoni F."/>
            <person name="Magnuson J."/>
            <person name="Mondo S."/>
            <person name="Nolan M."/>
            <person name="Ohm R."/>
            <person name="Pangilinan J."/>
            <person name="Park H.-J."/>
            <person name="Ramirez L."/>
            <person name="Alfaro M."/>
            <person name="Sun H."/>
            <person name="Tritt A."/>
            <person name="Yoshinaga Y."/>
            <person name="Zwiers L.-H."/>
            <person name="Turgeon B."/>
            <person name="Goodwin S."/>
            <person name="Spatafora J."/>
            <person name="Crous P."/>
            <person name="Grigoriev I."/>
        </authorList>
    </citation>
    <scope>NUCLEOTIDE SEQUENCE</scope>
    <source>
        <strain evidence="2">CBS 119687</strain>
    </source>
</reference>
<proteinExistence type="predicted"/>
<evidence type="ECO:0000259" key="1">
    <source>
        <dbReference type="PROSITE" id="PS50097"/>
    </source>
</evidence>
<dbReference type="EMBL" id="ML977505">
    <property type="protein sequence ID" value="KAF2130102.1"/>
    <property type="molecule type" value="Genomic_DNA"/>
</dbReference>
<dbReference type="PROSITE" id="PS50097">
    <property type="entry name" value="BTB"/>
    <property type="match status" value="1"/>
</dbReference>
<evidence type="ECO:0000313" key="3">
    <source>
        <dbReference type="Proteomes" id="UP000799771"/>
    </source>
</evidence>
<accession>A0A6A6ADW7</accession>
<protein>
    <recommendedName>
        <fullName evidence="1">BTB domain-containing protein</fullName>
    </recommendedName>
</protein>
<dbReference type="AlphaFoldDB" id="A0A6A6ADW7"/>
<organism evidence="2 3">
    <name type="scientific">Dothidotthia symphoricarpi CBS 119687</name>
    <dbReference type="NCBI Taxonomy" id="1392245"/>
    <lineage>
        <taxon>Eukaryota</taxon>
        <taxon>Fungi</taxon>
        <taxon>Dikarya</taxon>
        <taxon>Ascomycota</taxon>
        <taxon>Pezizomycotina</taxon>
        <taxon>Dothideomycetes</taxon>
        <taxon>Pleosporomycetidae</taxon>
        <taxon>Pleosporales</taxon>
        <taxon>Dothidotthiaceae</taxon>
        <taxon>Dothidotthia</taxon>
    </lineage>
</organism>
<dbReference type="InterPro" id="IPR000210">
    <property type="entry name" value="BTB/POZ_dom"/>
</dbReference>
<feature type="domain" description="BTB" evidence="1">
    <location>
        <begin position="21"/>
        <end position="100"/>
    </location>
</feature>
<sequence length="235" mass="26434">MVSPSRLEDIRVVAVKAIDPTDQIIKLFCGIGKKAKDTKTVTVHQGVLCSGSSGFFKNAMKPEWMAQRDDPYTINLVDDPLEAVKLYVNFLYFKTLPTPDLPHKDEKRSEVTLRKIQGYLSVLARAYVFGEKILDIKFKNVVIQSFQTITRDYKVLPMKGFASLIYGGTPAGSPARRLFVDYVAYCACSDGKGAWHDVIETLPSEMLVDVTKRMIEVRPTLARHCSGNYNEEETD</sequence>
<dbReference type="Proteomes" id="UP000799771">
    <property type="component" value="Unassembled WGS sequence"/>
</dbReference>
<gene>
    <name evidence="2" type="ORF">P153DRAFT_396432</name>
</gene>
<dbReference type="PANTHER" id="PTHR47843:SF2">
    <property type="entry name" value="BTB DOMAIN-CONTAINING PROTEIN"/>
    <property type="match status" value="1"/>
</dbReference>